<protein>
    <submittedName>
        <fullName evidence="3">Uncharacterized protein</fullName>
    </submittedName>
</protein>
<evidence type="ECO:0000313" key="4">
    <source>
        <dbReference type="Proteomes" id="UP000215289"/>
    </source>
</evidence>
<keyword evidence="2" id="KW-0732">Signal</keyword>
<evidence type="ECO:0000256" key="2">
    <source>
        <dbReference type="SAM" id="SignalP"/>
    </source>
</evidence>
<organism evidence="3 4">
    <name type="scientific">Aspergillus turcosus</name>
    <dbReference type="NCBI Taxonomy" id="1245748"/>
    <lineage>
        <taxon>Eukaryota</taxon>
        <taxon>Fungi</taxon>
        <taxon>Dikarya</taxon>
        <taxon>Ascomycota</taxon>
        <taxon>Pezizomycotina</taxon>
        <taxon>Eurotiomycetes</taxon>
        <taxon>Eurotiomycetidae</taxon>
        <taxon>Eurotiales</taxon>
        <taxon>Aspergillaceae</taxon>
        <taxon>Aspergillus</taxon>
        <taxon>Aspergillus subgen. Fumigati</taxon>
    </lineage>
</organism>
<dbReference type="AlphaFoldDB" id="A0A421D263"/>
<name>A0A421D263_9EURO</name>
<feature type="region of interest" description="Disordered" evidence="1">
    <location>
        <begin position="227"/>
        <end position="247"/>
    </location>
</feature>
<reference evidence="3 4" key="1">
    <citation type="submission" date="2018-08" db="EMBL/GenBank/DDBJ databases">
        <title>Draft genome sequences of two Aspergillus turcosus clinical strains isolated from bronchoalveolar lavage fluid: one azole-susceptible and the other azole-resistant.</title>
        <authorList>
            <person name="Parent-Michaud M."/>
            <person name="Dufresne P.J."/>
            <person name="Fournier E."/>
            <person name="Martineau C."/>
            <person name="Moreira S."/>
            <person name="Perkins V."/>
            <person name="De Repentigny L."/>
            <person name="Dufresne S.F."/>
        </authorList>
    </citation>
    <scope>NUCLEOTIDE SEQUENCE [LARGE SCALE GENOMIC DNA]</scope>
    <source>
        <strain evidence="3">HMR AF 1038</strain>
    </source>
</reference>
<dbReference type="EMBL" id="NIDN02000119">
    <property type="protein sequence ID" value="RLL96209.1"/>
    <property type="molecule type" value="Genomic_DNA"/>
</dbReference>
<feature type="chain" id="PRO_5019359594" evidence="2">
    <location>
        <begin position="21"/>
        <end position="247"/>
    </location>
</feature>
<sequence>MSGTLLRIAGLTACQLQVLALLPNREHHCELRYKKELCDITTTTRSKATNSIRVIQYLFDVVALAGGMKYVRNGTVDLRQVDEGNKERTSWALMVTIPLDGSRVCEKHFANVVYTLDSIGTIAKSRLVEIYLLVIGDHAAVFRCDSTARGVKITALRTAMFFVHIPGTIEGIGKLVDSKDELKRDAVWRLATTKFGWQVRLAGSAGRFGWQVRLAGLGSIGPGGPAALPTWEAGKEEPPPRPKTNTI</sequence>
<evidence type="ECO:0000313" key="3">
    <source>
        <dbReference type="EMBL" id="RLL96209.1"/>
    </source>
</evidence>
<accession>A0A421D263</accession>
<gene>
    <name evidence="3" type="ORF">CFD26_103636</name>
</gene>
<evidence type="ECO:0000256" key="1">
    <source>
        <dbReference type="SAM" id="MobiDB-lite"/>
    </source>
</evidence>
<feature type="signal peptide" evidence="2">
    <location>
        <begin position="1"/>
        <end position="20"/>
    </location>
</feature>
<proteinExistence type="predicted"/>
<keyword evidence="4" id="KW-1185">Reference proteome</keyword>
<comment type="caution">
    <text evidence="3">The sequence shown here is derived from an EMBL/GenBank/DDBJ whole genome shotgun (WGS) entry which is preliminary data.</text>
</comment>
<dbReference type="Proteomes" id="UP000215289">
    <property type="component" value="Unassembled WGS sequence"/>
</dbReference>